<name>A0A076LHS2_9GAMM</name>
<dbReference type="GO" id="GO:0071111">
    <property type="term" value="F:cyclic-guanylate-specific phosphodiesterase activity"/>
    <property type="evidence" value="ECO:0007669"/>
    <property type="project" value="InterPro"/>
</dbReference>
<reference evidence="5 6" key="1">
    <citation type="journal article" date="2012" name="PLoS ONE">
        <title>Edwardsiella comparative phylogenomics reveal the new intra/inter-species taxonomic relationships, virulence evolution and niche adaptation mechanisms.</title>
        <authorList>
            <person name="Yang M."/>
            <person name="Lv Y."/>
            <person name="Xiao J."/>
            <person name="Wu H."/>
            <person name="Zheng H."/>
            <person name="Liu Q."/>
            <person name="Zhang Y."/>
            <person name="Wang Q."/>
        </authorList>
    </citation>
    <scope>NUCLEOTIDE SEQUENCE [LARGE SCALE GENOMIC DNA]</scope>
    <source>
        <strain evidence="6">080813</strain>
    </source>
</reference>
<dbReference type="GO" id="GO:0016020">
    <property type="term" value="C:membrane"/>
    <property type="evidence" value="ECO:0007669"/>
    <property type="project" value="InterPro"/>
</dbReference>
<dbReference type="PROSITE" id="PS50887">
    <property type="entry name" value="GGDEF"/>
    <property type="match status" value="1"/>
</dbReference>
<feature type="domain" description="EAL" evidence="2">
    <location>
        <begin position="423"/>
        <end position="673"/>
    </location>
</feature>
<dbReference type="RefSeq" id="WP_081926405.1">
    <property type="nucleotide sequence ID" value="NZ_CP006664.1"/>
</dbReference>
<dbReference type="Pfam" id="PF00672">
    <property type="entry name" value="HAMP"/>
    <property type="match status" value="1"/>
</dbReference>
<dbReference type="Proteomes" id="UP000028681">
    <property type="component" value="Chromosome"/>
</dbReference>
<evidence type="ECO:0000313" key="5">
    <source>
        <dbReference type="EMBL" id="AIJ08060.1"/>
    </source>
</evidence>
<dbReference type="Gene3D" id="6.10.340.10">
    <property type="match status" value="1"/>
</dbReference>
<dbReference type="AlphaFoldDB" id="A0A076LHS2"/>
<dbReference type="SMART" id="SM00267">
    <property type="entry name" value="GGDEF"/>
    <property type="match status" value="1"/>
</dbReference>
<dbReference type="Gene3D" id="3.20.20.450">
    <property type="entry name" value="EAL domain"/>
    <property type="match status" value="1"/>
</dbReference>
<dbReference type="Gene3D" id="3.30.70.270">
    <property type="match status" value="1"/>
</dbReference>
<evidence type="ECO:0000259" key="3">
    <source>
        <dbReference type="PROSITE" id="PS50885"/>
    </source>
</evidence>
<dbReference type="GO" id="GO:0007165">
    <property type="term" value="P:signal transduction"/>
    <property type="evidence" value="ECO:0007669"/>
    <property type="project" value="InterPro"/>
</dbReference>
<dbReference type="InterPro" id="IPR035919">
    <property type="entry name" value="EAL_sf"/>
</dbReference>
<feature type="transmembrane region" description="Helical" evidence="1">
    <location>
        <begin position="154"/>
        <end position="179"/>
    </location>
</feature>
<dbReference type="HOGENOM" id="CLU_000445_70_46_6"/>
<dbReference type="SMART" id="SM00052">
    <property type="entry name" value="EAL"/>
    <property type="match status" value="1"/>
</dbReference>
<organism evidence="5 6">
    <name type="scientific">Edwardsiella anguillarum ET080813</name>
    <dbReference type="NCBI Taxonomy" id="667120"/>
    <lineage>
        <taxon>Bacteria</taxon>
        <taxon>Pseudomonadati</taxon>
        <taxon>Pseudomonadota</taxon>
        <taxon>Gammaproteobacteria</taxon>
        <taxon>Enterobacterales</taxon>
        <taxon>Hafniaceae</taxon>
        <taxon>Edwardsiella</taxon>
    </lineage>
</organism>
<protein>
    <submittedName>
        <fullName evidence="5">Diguanylate cyclase/phosphodiesterase</fullName>
    </submittedName>
</protein>
<evidence type="ECO:0000256" key="1">
    <source>
        <dbReference type="SAM" id="Phobius"/>
    </source>
</evidence>
<gene>
    <name evidence="5" type="ORF">ETEE_1611</name>
</gene>
<dbReference type="InterPro" id="IPR043128">
    <property type="entry name" value="Rev_trsase/Diguanyl_cyclase"/>
</dbReference>
<dbReference type="PROSITE" id="PS50885">
    <property type="entry name" value="HAMP"/>
    <property type="match status" value="1"/>
</dbReference>
<dbReference type="Pfam" id="PF00563">
    <property type="entry name" value="EAL"/>
    <property type="match status" value="1"/>
</dbReference>
<dbReference type="InterPro" id="IPR029787">
    <property type="entry name" value="Nucleotide_cyclase"/>
</dbReference>
<keyword evidence="1" id="KW-0812">Transmembrane</keyword>
<dbReference type="CDD" id="cd01948">
    <property type="entry name" value="EAL"/>
    <property type="match status" value="1"/>
</dbReference>
<evidence type="ECO:0000259" key="4">
    <source>
        <dbReference type="PROSITE" id="PS50887"/>
    </source>
</evidence>
<dbReference type="InterPro" id="IPR001633">
    <property type="entry name" value="EAL_dom"/>
</dbReference>
<feature type="transmembrane region" description="Helical" evidence="1">
    <location>
        <begin position="12"/>
        <end position="35"/>
    </location>
</feature>
<dbReference type="InterPro" id="IPR000160">
    <property type="entry name" value="GGDEF_dom"/>
</dbReference>
<dbReference type="GeneID" id="33939229"/>
<evidence type="ECO:0000259" key="2">
    <source>
        <dbReference type="PROSITE" id="PS50883"/>
    </source>
</evidence>
<feature type="domain" description="GGDEF" evidence="4">
    <location>
        <begin position="272"/>
        <end position="414"/>
    </location>
</feature>
<dbReference type="NCBIfam" id="NF008807">
    <property type="entry name" value="PRK11829.1"/>
    <property type="match status" value="1"/>
</dbReference>
<dbReference type="SUPFAM" id="SSF141868">
    <property type="entry name" value="EAL domain-like"/>
    <property type="match status" value="1"/>
</dbReference>
<sequence>MRVSRSLTIKQMALVSSVALVTVCIFTVIQLFHFVQQRKDDYGQQMQSIAQSVRLPLADAMLNMDVAKTQQILDGLRASGILARADIVLPHHEVQVLRGHFPAARPVPRWAGRLFHLPLQLSTPLYGVDRGRATPDHPLGYLILQVDSFRLYRFILTTFATMVSTYLLLALILTVAVSWCMNRLLVHPLRALARELRSMPLEAPHYHQLPLPPHHGDDELGLLVRTYNRNQQALERTRQTMGQLSTRYPQTNLPGQALFVSLLEQQCQTGREGQCVMMVSIPTLQEAMGVLDCGQRDMLLMTLVERLHEGISPVSLLAQASQDGFWILACDAARPSDAMQQAQRLMSLLTQPVTLDNLALRPTAAIGIAMHRPSLEATEEVGGLSQTERLLTQARSALNMALTDGKNRVLFFEPQLAERVKARLTQENEILNALRQGDFELYLQPQIDLRSQRLAGAEALIRWHRQDGGCSEPSQFIPLAEEQGGIVALGEWVLEEAARILVDWQRRGLTIPLSLNVSARQLADVRFGQRLETLLQQYAISAQRLHLEITETAYISDIHRAANTLDRLRNQGVRVALDDFGMGYAGLNYLRHLPVDILKIDKSFIDQIPLDGALVRIVGSIAEVLSLDVVAEGVETQGQCDWLLANGIHYAQGYFFSPALSLRDFLAKYPVAAAAAPSV</sequence>
<keyword evidence="1" id="KW-1133">Transmembrane helix</keyword>
<dbReference type="InterPro" id="IPR033419">
    <property type="entry name" value="GAPES3"/>
</dbReference>
<dbReference type="PANTHER" id="PTHR33121:SF77">
    <property type="entry name" value="CYCLIC DI-GMP PHOSPHODIESTERASE PDEK-RELATED"/>
    <property type="match status" value="1"/>
</dbReference>
<keyword evidence="1" id="KW-0472">Membrane</keyword>
<dbReference type="InterPro" id="IPR050706">
    <property type="entry name" value="Cyclic-di-GMP_PDE-like"/>
</dbReference>
<dbReference type="SUPFAM" id="SSF55073">
    <property type="entry name" value="Nucleotide cyclase"/>
    <property type="match status" value="1"/>
</dbReference>
<proteinExistence type="predicted"/>
<dbReference type="PROSITE" id="PS50883">
    <property type="entry name" value="EAL"/>
    <property type="match status" value="1"/>
</dbReference>
<evidence type="ECO:0000313" key="6">
    <source>
        <dbReference type="Proteomes" id="UP000028681"/>
    </source>
</evidence>
<dbReference type="InterPro" id="IPR003660">
    <property type="entry name" value="HAMP_dom"/>
</dbReference>
<dbReference type="EMBL" id="CP006664">
    <property type="protein sequence ID" value="AIJ08060.1"/>
    <property type="molecule type" value="Genomic_DNA"/>
</dbReference>
<feature type="domain" description="HAMP" evidence="3">
    <location>
        <begin position="183"/>
        <end position="239"/>
    </location>
</feature>
<dbReference type="Pfam" id="PF00990">
    <property type="entry name" value="GGDEF"/>
    <property type="match status" value="1"/>
</dbReference>
<accession>A0A076LHS2</accession>
<dbReference type="PANTHER" id="PTHR33121">
    <property type="entry name" value="CYCLIC DI-GMP PHOSPHODIESTERASE PDEF"/>
    <property type="match status" value="1"/>
</dbReference>
<dbReference type="KEGG" id="ete:ETEE_1611"/>
<dbReference type="Pfam" id="PF17154">
    <property type="entry name" value="GAPES3"/>
    <property type="match status" value="1"/>
</dbReference>